<evidence type="ECO:0000313" key="2">
    <source>
        <dbReference type="EMBL" id="OGC82787.1"/>
    </source>
</evidence>
<dbReference type="SMART" id="SM01152">
    <property type="entry name" value="DUF167"/>
    <property type="match status" value="1"/>
</dbReference>
<evidence type="ECO:0000313" key="3">
    <source>
        <dbReference type="Proteomes" id="UP000177564"/>
    </source>
</evidence>
<accession>A0A1F4XMB0</accession>
<comment type="similarity">
    <text evidence="1">Belongs to the UPF0235 family.</text>
</comment>
<evidence type="ECO:0008006" key="4">
    <source>
        <dbReference type="Google" id="ProtNLM"/>
    </source>
</evidence>
<dbReference type="InterPro" id="IPR003746">
    <property type="entry name" value="DUF167"/>
</dbReference>
<dbReference type="Proteomes" id="UP000177564">
    <property type="component" value="Unassembled WGS sequence"/>
</dbReference>
<dbReference type="NCBIfam" id="TIGR00251">
    <property type="entry name" value="DUF167 family protein"/>
    <property type="match status" value="1"/>
</dbReference>
<feature type="non-terminal residue" evidence="2">
    <location>
        <position position="1"/>
    </location>
</feature>
<organism evidence="2 3">
    <name type="scientific">Candidatus Adlerbacteria bacterium RIFCSPHIGHO2_02_FULL_52_17</name>
    <dbReference type="NCBI Taxonomy" id="1797240"/>
    <lineage>
        <taxon>Bacteria</taxon>
        <taxon>Candidatus Adleribacteriota</taxon>
    </lineage>
</organism>
<evidence type="ECO:0000256" key="1">
    <source>
        <dbReference type="ARBA" id="ARBA00010364"/>
    </source>
</evidence>
<dbReference type="Pfam" id="PF02594">
    <property type="entry name" value="DUF167"/>
    <property type="match status" value="1"/>
</dbReference>
<name>A0A1F4XMB0_9BACT</name>
<comment type="caution">
    <text evidence="2">The sequence shown here is derived from an EMBL/GenBank/DDBJ whole genome shotgun (WGS) entry which is preliminary data.</text>
</comment>
<dbReference type="SUPFAM" id="SSF69786">
    <property type="entry name" value="YggU-like"/>
    <property type="match status" value="1"/>
</dbReference>
<proteinExistence type="inferred from homology"/>
<reference evidence="2 3" key="1">
    <citation type="journal article" date="2016" name="Nat. Commun.">
        <title>Thousands of microbial genomes shed light on interconnected biogeochemical processes in an aquifer system.</title>
        <authorList>
            <person name="Anantharaman K."/>
            <person name="Brown C.T."/>
            <person name="Hug L.A."/>
            <person name="Sharon I."/>
            <person name="Castelle C.J."/>
            <person name="Probst A.J."/>
            <person name="Thomas B.C."/>
            <person name="Singh A."/>
            <person name="Wilkins M.J."/>
            <person name="Karaoz U."/>
            <person name="Brodie E.L."/>
            <person name="Williams K.H."/>
            <person name="Hubbard S.S."/>
            <person name="Banfield J.F."/>
        </authorList>
    </citation>
    <scope>NUCLEOTIDE SEQUENCE [LARGE SCALE GENOMIC DNA]</scope>
</reference>
<dbReference type="Gene3D" id="3.30.1200.10">
    <property type="entry name" value="YggU-like"/>
    <property type="match status" value="1"/>
</dbReference>
<gene>
    <name evidence="2" type="ORF">A3D68_00215</name>
</gene>
<dbReference type="EMBL" id="MEWU01000036">
    <property type="protein sequence ID" value="OGC82787.1"/>
    <property type="molecule type" value="Genomic_DNA"/>
</dbReference>
<dbReference type="AlphaFoldDB" id="A0A1F4XMB0"/>
<sequence length="72" mass="7803">ISVRVTTRAKREGVEKLVGGRLHVSVKAKAEGGAANARVLELVARHYKVQAKKVCIVRGRKSPSKILEVGSR</sequence>
<protein>
    <recommendedName>
        <fullName evidence="4">YggU family protein</fullName>
    </recommendedName>
</protein>
<dbReference type="InterPro" id="IPR036591">
    <property type="entry name" value="YggU-like_sf"/>
</dbReference>